<gene>
    <name evidence="1" type="ORF">O6H91_23G005200</name>
</gene>
<organism evidence="1 2">
    <name type="scientific">Diphasiastrum complanatum</name>
    <name type="common">Issler's clubmoss</name>
    <name type="synonym">Lycopodium complanatum</name>
    <dbReference type="NCBI Taxonomy" id="34168"/>
    <lineage>
        <taxon>Eukaryota</taxon>
        <taxon>Viridiplantae</taxon>
        <taxon>Streptophyta</taxon>
        <taxon>Embryophyta</taxon>
        <taxon>Tracheophyta</taxon>
        <taxon>Lycopodiopsida</taxon>
        <taxon>Lycopodiales</taxon>
        <taxon>Lycopodiaceae</taxon>
        <taxon>Lycopodioideae</taxon>
        <taxon>Diphasiastrum</taxon>
    </lineage>
</organism>
<dbReference type="Proteomes" id="UP001162992">
    <property type="component" value="Chromosome 23"/>
</dbReference>
<comment type="caution">
    <text evidence="1">The sequence shown here is derived from an EMBL/GenBank/DDBJ whole genome shotgun (WGS) entry which is preliminary data.</text>
</comment>
<proteinExistence type="predicted"/>
<dbReference type="EMBL" id="CM055114">
    <property type="protein sequence ID" value="KAJ7513575.1"/>
    <property type="molecule type" value="Genomic_DNA"/>
</dbReference>
<reference evidence="2" key="1">
    <citation type="journal article" date="2024" name="Proc. Natl. Acad. Sci. U.S.A.">
        <title>Extraordinary preservation of gene collinearity over three hundred million years revealed in homosporous lycophytes.</title>
        <authorList>
            <person name="Li C."/>
            <person name="Wickell D."/>
            <person name="Kuo L.Y."/>
            <person name="Chen X."/>
            <person name="Nie B."/>
            <person name="Liao X."/>
            <person name="Peng D."/>
            <person name="Ji J."/>
            <person name="Jenkins J."/>
            <person name="Williams M."/>
            <person name="Shu S."/>
            <person name="Plott C."/>
            <person name="Barry K."/>
            <person name="Rajasekar S."/>
            <person name="Grimwood J."/>
            <person name="Han X."/>
            <person name="Sun S."/>
            <person name="Hou Z."/>
            <person name="He W."/>
            <person name="Dai G."/>
            <person name="Sun C."/>
            <person name="Schmutz J."/>
            <person name="Leebens-Mack J.H."/>
            <person name="Li F.W."/>
            <person name="Wang L."/>
        </authorList>
    </citation>
    <scope>NUCLEOTIDE SEQUENCE [LARGE SCALE GENOMIC DNA]</scope>
    <source>
        <strain evidence="2">cv. PW_Plant_1</strain>
    </source>
</reference>
<keyword evidence="2" id="KW-1185">Reference proteome</keyword>
<evidence type="ECO:0000313" key="2">
    <source>
        <dbReference type="Proteomes" id="UP001162992"/>
    </source>
</evidence>
<sequence>MAPALALASPSPAAAACFSSTRSGFPALAVRTTDSCSLLLLQAFRPLKCEAAQASWHKQQPNVVSTSPRASAQQASFETLVGGVTEVDKDNFWPTLEAVGNNLVVLDMYTQWCGPCKLMYPKLVALSEQYVDVIFLKIDCNQQNKPLAKELGVRVVPTFKIFKNKALVGEVAGAKYDELVKVIDKLRTGAL</sequence>
<protein>
    <submittedName>
        <fullName evidence="1">Uncharacterized protein</fullName>
    </submittedName>
</protein>
<name>A0ACC2A7T4_DIPCM</name>
<accession>A0ACC2A7T4</accession>
<evidence type="ECO:0000313" key="1">
    <source>
        <dbReference type="EMBL" id="KAJ7513575.1"/>
    </source>
</evidence>